<dbReference type="NCBIfam" id="TIGR02122">
    <property type="entry name" value="TRAP_TAXI"/>
    <property type="match status" value="1"/>
</dbReference>
<dbReference type="SUPFAM" id="SSF53850">
    <property type="entry name" value="Periplasmic binding protein-like II"/>
    <property type="match status" value="1"/>
</dbReference>
<keyword evidence="2" id="KW-1185">Reference proteome</keyword>
<reference evidence="2" key="1">
    <citation type="journal article" date="2019" name="Int. J. Syst. Evol. Microbiol.">
        <title>The Global Catalogue of Microorganisms (GCM) 10K type strain sequencing project: providing services to taxonomists for standard genome sequencing and annotation.</title>
        <authorList>
            <consortium name="The Broad Institute Genomics Platform"/>
            <consortium name="The Broad Institute Genome Sequencing Center for Infectious Disease"/>
            <person name="Wu L."/>
            <person name="Ma J."/>
        </authorList>
    </citation>
    <scope>NUCLEOTIDE SEQUENCE [LARGE SCALE GENOMIC DNA]</scope>
    <source>
        <strain evidence="2">JCM 11896</strain>
    </source>
</reference>
<sequence>MTPGPGALSRRALLHTGLAAGIVLGAGGACTGGPPEPELVVAGGVQPGVYINLARALAAIWQERLGLDRPPRVLNTAGSGQNMRLLTGGDATVAISQVDVAADIAGGPAATGPDEPMALARLYDDVTHVVARRDSGLARLSDLRGRRVSIGPDGSGYQAIAIRLLRSAGIGLDELGESAELGLPDAVTALREDRLDAFFWSGGVPTDGIRELAAGTPIRLLELGDALDRTREEFPVYSLATVPANTYGLPGPVSCLSVRNALLVTAAMPDDLAEALIRAAFDAQPRVAEASPAAVTIDSRSAIGTQPIPLHPGAVRFYRSTKGY</sequence>
<comment type="caution">
    <text evidence="1">The sequence shown here is derived from an EMBL/GenBank/DDBJ whole genome shotgun (WGS) entry which is preliminary data.</text>
</comment>
<protein>
    <submittedName>
        <fullName evidence="1">TAXI family TRAP transporter solute-binding subunit</fullName>
    </submittedName>
</protein>
<dbReference type="Gene3D" id="3.40.190.10">
    <property type="entry name" value="Periplasmic binding protein-like II"/>
    <property type="match status" value="2"/>
</dbReference>
<dbReference type="InterPro" id="IPR011852">
    <property type="entry name" value="TRAP_TAXI"/>
</dbReference>
<dbReference type="Proteomes" id="UP001501414">
    <property type="component" value="Unassembled WGS sequence"/>
</dbReference>
<accession>A0ABP4J096</accession>
<dbReference type="RefSeq" id="WP_344028087.1">
    <property type="nucleotide sequence ID" value="NZ_BAAAJK010000049.1"/>
</dbReference>
<organism evidence="1 2">
    <name type="scientific">Pseudonocardia kongjuensis</name>
    <dbReference type="NCBI Taxonomy" id="102227"/>
    <lineage>
        <taxon>Bacteria</taxon>
        <taxon>Bacillati</taxon>
        <taxon>Actinomycetota</taxon>
        <taxon>Actinomycetes</taxon>
        <taxon>Pseudonocardiales</taxon>
        <taxon>Pseudonocardiaceae</taxon>
        <taxon>Pseudonocardia</taxon>
    </lineage>
</organism>
<gene>
    <name evidence="1" type="ORF">GCM10009613_56270</name>
</gene>
<dbReference type="PANTHER" id="PTHR42941">
    <property type="entry name" value="SLL1037 PROTEIN"/>
    <property type="match status" value="1"/>
</dbReference>
<dbReference type="InterPro" id="IPR006311">
    <property type="entry name" value="TAT_signal"/>
</dbReference>
<dbReference type="Pfam" id="PF16868">
    <property type="entry name" value="NMT1_3"/>
    <property type="match status" value="1"/>
</dbReference>
<name>A0ABP4J096_9PSEU</name>
<dbReference type="PANTHER" id="PTHR42941:SF1">
    <property type="entry name" value="SLL1037 PROTEIN"/>
    <property type="match status" value="1"/>
</dbReference>
<proteinExistence type="predicted"/>
<dbReference type="PROSITE" id="PS51318">
    <property type="entry name" value="TAT"/>
    <property type="match status" value="1"/>
</dbReference>
<evidence type="ECO:0000313" key="1">
    <source>
        <dbReference type="EMBL" id="GAA1399943.1"/>
    </source>
</evidence>
<dbReference type="EMBL" id="BAAAJK010000049">
    <property type="protein sequence ID" value="GAA1399943.1"/>
    <property type="molecule type" value="Genomic_DNA"/>
</dbReference>
<evidence type="ECO:0000313" key="2">
    <source>
        <dbReference type="Proteomes" id="UP001501414"/>
    </source>
</evidence>